<gene>
    <name evidence="2" type="ORF">GCM10008961_12370</name>
</gene>
<name>A0ABQ2SDA7_9DEIO</name>
<protein>
    <recommendedName>
        <fullName evidence="1">Contractile injection system tube protein N-terminal domain-containing protein</fullName>
    </recommendedName>
</protein>
<feature type="domain" description="Contractile injection system tube protein N-terminal" evidence="1">
    <location>
        <begin position="14"/>
        <end position="169"/>
    </location>
</feature>
<proteinExistence type="predicted"/>
<evidence type="ECO:0000259" key="1">
    <source>
        <dbReference type="Pfam" id="PF19266"/>
    </source>
</evidence>
<dbReference type="Proteomes" id="UP000620633">
    <property type="component" value="Unassembled WGS sequence"/>
</dbReference>
<dbReference type="Pfam" id="PF19266">
    <property type="entry name" value="CIS_tube"/>
    <property type="match status" value="1"/>
</dbReference>
<organism evidence="2 3">
    <name type="scientific">Deinococcus knuensis</name>
    <dbReference type="NCBI Taxonomy" id="1837380"/>
    <lineage>
        <taxon>Bacteria</taxon>
        <taxon>Thermotogati</taxon>
        <taxon>Deinococcota</taxon>
        <taxon>Deinococci</taxon>
        <taxon>Deinococcales</taxon>
        <taxon>Deinococcaceae</taxon>
        <taxon>Deinococcus</taxon>
    </lineage>
</organism>
<evidence type="ECO:0000313" key="2">
    <source>
        <dbReference type="EMBL" id="GGS22408.1"/>
    </source>
</evidence>
<reference evidence="3" key="1">
    <citation type="journal article" date="2019" name="Int. J. Syst. Evol. Microbiol.">
        <title>The Global Catalogue of Microorganisms (GCM) 10K type strain sequencing project: providing services to taxonomists for standard genome sequencing and annotation.</title>
        <authorList>
            <consortium name="The Broad Institute Genomics Platform"/>
            <consortium name="The Broad Institute Genome Sequencing Center for Infectious Disease"/>
            <person name="Wu L."/>
            <person name="Ma J."/>
        </authorList>
    </citation>
    <scope>NUCLEOTIDE SEQUENCE [LARGE SCALE GENOMIC DNA]</scope>
    <source>
        <strain evidence="3">JCM 31406</strain>
    </source>
</reference>
<dbReference type="InterPro" id="IPR045361">
    <property type="entry name" value="CIS_tube_prot_N"/>
</dbReference>
<evidence type="ECO:0000313" key="3">
    <source>
        <dbReference type="Proteomes" id="UP000620633"/>
    </source>
</evidence>
<comment type="caution">
    <text evidence="2">The sequence shown here is derived from an EMBL/GenBank/DDBJ whole genome shotgun (WGS) entry which is preliminary data.</text>
</comment>
<keyword evidence="3" id="KW-1185">Reference proteome</keyword>
<dbReference type="EMBL" id="BMQO01000003">
    <property type="protein sequence ID" value="GGS22408.1"/>
    <property type="molecule type" value="Genomic_DNA"/>
</dbReference>
<sequence length="212" mass="23460">MSITSAGGTGGQFTKAQIVPIDENSNQRTPIECMFNPREYTITRSVQYDNQTTDTGDSANKVFRGGQPATMTLELFFDTYARRQSAGMVEDVRRYTKPLWDLTRMDPQTSETAKGSGVEKKRPPMVLFQWGSTWHFQAVIKSMEQQFTLFMPDGTPVRSIIKVTLEQGDTATGFEGKSGSTSTFHISQGIRAAAGQRGFVGDLRQTSYGKGT</sequence>
<dbReference type="RefSeq" id="WP_189099967.1">
    <property type="nucleotide sequence ID" value="NZ_BMQO01000003.1"/>
</dbReference>
<accession>A0ABQ2SDA7</accession>